<dbReference type="InterPro" id="IPR014712">
    <property type="entry name" value="ANTH_dom_sf"/>
</dbReference>
<evidence type="ECO:0000313" key="2">
    <source>
        <dbReference type="EMBL" id="KAK9027925.1"/>
    </source>
</evidence>
<gene>
    <name evidence="2" type="ORF">V6N11_067746</name>
</gene>
<name>A0ABR2SRR3_9ROSI</name>
<dbReference type="SUPFAM" id="SSF89009">
    <property type="entry name" value="GAT-like domain"/>
    <property type="match status" value="1"/>
</dbReference>
<feature type="domain" description="AP180 N-terminal homology (ANTH)" evidence="1">
    <location>
        <begin position="41"/>
        <end position="87"/>
    </location>
</feature>
<organism evidence="2 3">
    <name type="scientific">Hibiscus sabdariffa</name>
    <name type="common">roselle</name>
    <dbReference type="NCBI Taxonomy" id="183260"/>
    <lineage>
        <taxon>Eukaryota</taxon>
        <taxon>Viridiplantae</taxon>
        <taxon>Streptophyta</taxon>
        <taxon>Embryophyta</taxon>
        <taxon>Tracheophyta</taxon>
        <taxon>Spermatophyta</taxon>
        <taxon>Magnoliopsida</taxon>
        <taxon>eudicotyledons</taxon>
        <taxon>Gunneridae</taxon>
        <taxon>Pentapetalae</taxon>
        <taxon>rosids</taxon>
        <taxon>malvids</taxon>
        <taxon>Malvales</taxon>
        <taxon>Malvaceae</taxon>
        <taxon>Malvoideae</taxon>
        <taxon>Hibiscus</taxon>
    </lineage>
</organism>
<sequence>MKPWKRALGAIKDKNSVVVVYVSRTNSLRNHHLVVAIKGGTKHEAALMLKVLRKATKQGEELSLFFQFCKEYGVFNASEFPTVTRSLKNLRE</sequence>
<dbReference type="EMBL" id="JBBPBN010000012">
    <property type="protein sequence ID" value="KAK9027925.1"/>
    <property type="molecule type" value="Genomic_DNA"/>
</dbReference>
<evidence type="ECO:0000259" key="1">
    <source>
        <dbReference type="Pfam" id="PF07651"/>
    </source>
</evidence>
<comment type="caution">
    <text evidence="2">The sequence shown here is derived from an EMBL/GenBank/DDBJ whole genome shotgun (WGS) entry which is preliminary data.</text>
</comment>
<keyword evidence="3" id="KW-1185">Reference proteome</keyword>
<accession>A0ABR2SRR3</accession>
<dbReference type="Gene3D" id="1.20.58.150">
    <property type="entry name" value="ANTH domain"/>
    <property type="match status" value="1"/>
</dbReference>
<dbReference type="Proteomes" id="UP001396334">
    <property type="component" value="Unassembled WGS sequence"/>
</dbReference>
<evidence type="ECO:0000313" key="3">
    <source>
        <dbReference type="Proteomes" id="UP001396334"/>
    </source>
</evidence>
<dbReference type="InterPro" id="IPR011417">
    <property type="entry name" value="ANTH_dom"/>
</dbReference>
<proteinExistence type="predicted"/>
<reference evidence="2 3" key="1">
    <citation type="journal article" date="2024" name="G3 (Bethesda)">
        <title>Genome assembly of Hibiscus sabdariffa L. provides insights into metabolisms of medicinal natural products.</title>
        <authorList>
            <person name="Kim T."/>
        </authorList>
    </citation>
    <scope>NUCLEOTIDE SEQUENCE [LARGE SCALE GENOMIC DNA]</scope>
    <source>
        <strain evidence="2">TK-2024</strain>
        <tissue evidence="2">Old leaves</tissue>
    </source>
</reference>
<dbReference type="Pfam" id="PF07651">
    <property type="entry name" value="ANTH"/>
    <property type="match status" value="1"/>
</dbReference>
<protein>
    <recommendedName>
        <fullName evidence="1">AP180 N-terminal homology (ANTH) domain-containing protein</fullName>
    </recommendedName>
</protein>